<dbReference type="AlphaFoldDB" id="A0AAW2I311"/>
<organism evidence="2">
    <name type="scientific">Menopon gallinae</name>
    <name type="common">poultry shaft louse</name>
    <dbReference type="NCBI Taxonomy" id="328185"/>
    <lineage>
        <taxon>Eukaryota</taxon>
        <taxon>Metazoa</taxon>
        <taxon>Ecdysozoa</taxon>
        <taxon>Arthropoda</taxon>
        <taxon>Hexapoda</taxon>
        <taxon>Insecta</taxon>
        <taxon>Pterygota</taxon>
        <taxon>Neoptera</taxon>
        <taxon>Paraneoptera</taxon>
        <taxon>Psocodea</taxon>
        <taxon>Troctomorpha</taxon>
        <taxon>Phthiraptera</taxon>
        <taxon>Amblycera</taxon>
        <taxon>Menoponidae</taxon>
        <taxon>Menopon</taxon>
    </lineage>
</organism>
<gene>
    <name evidence="2" type="ORF">PYX00_004289</name>
</gene>
<sequence length="557" mass="63862">MDAAYANVGLDANTTWRDGPGDCFQKCSDKLWVKLNYLKEKKHHQVGEKGKVVTVQDVIPQSRLTRYGNYPYDNYREMMYNREKPLHCPEELTAGADIDGNHEPWMLIEVEHEFRKLTRNCSQPYDLYNGFKPIDCVEVEESIRKKYPVLAKKCQPSVIDPEETLEAIHLPNPFYRIDDLNQLELQMRISSTKHIWEHPLRNQISVMSAQMIKNNQQELRTVPFPQIEYQSDRNLFRMKQPQPLPLPQSAPLSSSPFRCSDGNGDLSIKRFVRISSSRTTQLQESKTSILPVVKKKSNAVDGNDFSNLTLLTRPINHHDSSTPERSTFEVPETVLKWLHTGYPTRSAEFQAIQSLNNELRNVRTSLYDSNSQSRIDKKNLQEKTGAEFVDVAMRRTENLSVSHSSSSSSGQNRTDLNPARPIRSTGHNRKQSSQLTNMSYSPVSSGSLVGWKNHSSPLRSSRLNDSFGRSSSESYHDGIPCKGKAKCRPILNTQYREVLEIENSPETEQRRLFREADAPGGFYLSYRDNCFDDLERQAIEQWPSDDSAEAIHNKNFQ</sequence>
<name>A0AAW2I311_9NEOP</name>
<accession>A0AAW2I311</accession>
<evidence type="ECO:0000256" key="1">
    <source>
        <dbReference type="SAM" id="MobiDB-lite"/>
    </source>
</evidence>
<feature type="compositionally biased region" description="Polar residues" evidence="1">
    <location>
        <begin position="431"/>
        <end position="443"/>
    </location>
</feature>
<evidence type="ECO:0000313" key="2">
    <source>
        <dbReference type="EMBL" id="KAL0276792.1"/>
    </source>
</evidence>
<reference evidence="2" key="1">
    <citation type="journal article" date="2024" name="Gigascience">
        <title>Chromosome-level genome of the poultry shaft louse Menopon gallinae provides insight into the host-switching and adaptive evolution of parasitic lice.</title>
        <authorList>
            <person name="Xu Y."/>
            <person name="Ma L."/>
            <person name="Liu S."/>
            <person name="Liang Y."/>
            <person name="Liu Q."/>
            <person name="He Z."/>
            <person name="Tian L."/>
            <person name="Duan Y."/>
            <person name="Cai W."/>
            <person name="Li H."/>
            <person name="Song F."/>
        </authorList>
    </citation>
    <scope>NUCLEOTIDE SEQUENCE</scope>
    <source>
        <strain evidence="2">Cailab_2023a</strain>
    </source>
</reference>
<feature type="region of interest" description="Disordered" evidence="1">
    <location>
        <begin position="398"/>
        <end position="443"/>
    </location>
</feature>
<feature type="compositionally biased region" description="Low complexity" evidence="1">
    <location>
        <begin position="400"/>
        <end position="409"/>
    </location>
</feature>
<proteinExistence type="predicted"/>
<comment type="caution">
    <text evidence="2">The sequence shown here is derived from an EMBL/GenBank/DDBJ whole genome shotgun (WGS) entry which is preliminary data.</text>
</comment>
<dbReference type="EMBL" id="JARGDH010000002">
    <property type="protein sequence ID" value="KAL0276792.1"/>
    <property type="molecule type" value="Genomic_DNA"/>
</dbReference>
<protein>
    <submittedName>
        <fullName evidence="2">Uncharacterized protein</fullName>
    </submittedName>
</protein>